<evidence type="ECO:0000256" key="6">
    <source>
        <dbReference type="ARBA" id="ARBA00023136"/>
    </source>
</evidence>
<feature type="transmembrane region" description="Helical" evidence="9">
    <location>
        <begin position="84"/>
        <end position="103"/>
    </location>
</feature>
<evidence type="ECO:0000313" key="10">
    <source>
        <dbReference type="EMBL" id="MDR7322318.1"/>
    </source>
</evidence>
<sequence>MSRQNATRQRSLPEAPPRVTQSVATSTGLLAVTGSAATATLAVVTAGVIRPSAITIAAGLVAMGAVVGAWLLTGRHAAHLPPRALYAVAAAWAAPLLLARPLFSGDVWSYLAQGATAALGLDPYRLGPASALGADSVFTAQVSHYWADTPAPYGPAWMLLSRGVALLTGENLGVGVLAYRLVALAGVVLIAWALPRLAVRAGTSPGVAVWLGLLNPLMLWHLVAGVHNDALMLGLMLAGLELALAAVDRLHAGGAPDRPAAYLRLAAGVLLLTLAADIKFVAGAAFCVVLVAIVHRTTRPVPLMAGVVAGAVLVTVALSLAAGFGWITGPLGSLTVYSWMSPTTATGLLIGAVAGSGVTPTAVTVANMIGLAVCVPVVIGLLVAMFRGRVEPIRGLGLIFTVALLCGAVVQPWYVLWAVLPLAAAARTHRSRLRIAATSTLVAVALPPLTGDVTAMIVGYVVAAVILGTAALLIRRRLTHPADTATTTTPAPITTPAPLPRQSAATERERVTSLPRA</sequence>
<keyword evidence="4 9" id="KW-0812">Transmembrane</keyword>
<evidence type="ECO:0000256" key="1">
    <source>
        <dbReference type="ARBA" id="ARBA00004141"/>
    </source>
</evidence>
<dbReference type="InterPro" id="IPR049829">
    <property type="entry name" value="MptA/B-like"/>
</dbReference>
<evidence type="ECO:0000256" key="7">
    <source>
        <dbReference type="ARBA" id="ARBA00043987"/>
    </source>
</evidence>
<evidence type="ECO:0000256" key="9">
    <source>
        <dbReference type="SAM" id="Phobius"/>
    </source>
</evidence>
<evidence type="ECO:0000256" key="5">
    <source>
        <dbReference type="ARBA" id="ARBA00022989"/>
    </source>
</evidence>
<feature type="region of interest" description="Disordered" evidence="8">
    <location>
        <begin position="483"/>
        <end position="517"/>
    </location>
</feature>
<feature type="transmembrane region" description="Helical" evidence="9">
    <location>
        <begin position="28"/>
        <end position="48"/>
    </location>
</feature>
<proteinExistence type="inferred from homology"/>
<dbReference type="Proteomes" id="UP001183629">
    <property type="component" value="Unassembled WGS sequence"/>
</dbReference>
<feature type="transmembrane region" description="Helical" evidence="9">
    <location>
        <begin position="54"/>
        <end position="72"/>
    </location>
</feature>
<keyword evidence="11" id="KW-1185">Reference proteome</keyword>
<evidence type="ECO:0000256" key="3">
    <source>
        <dbReference type="ARBA" id="ARBA00022679"/>
    </source>
</evidence>
<gene>
    <name evidence="10" type="ORF">J2S44_002568</name>
</gene>
<dbReference type="GO" id="GO:0016020">
    <property type="term" value="C:membrane"/>
    <property type="evidence" value="ECO:0007669"/>
    <property type="project" value="UniProtKB-SubCell"/>
</dbReference>
<dbReference type="EC" id="2.4.1.-" evidence="10"/>
<keyword evidence="5 9" id="KW-1133">Transmembrane helix</keyword>
<feature type="transmembrane region" description="Helical" evidence="9">
    <location>
        <begin position="453"/>
        <end position="474"/>
    </location>
</feature>
<reference evidence="10 11" key="1">
    <citation type="submission" date="2023-07" db="EMBL/GenBank/DDBJ databases">
        <title>Sequencing the genomes of 1000 actinobacteria strains.</title>
        <authorList>
            <person name="Klenk H.-P."/>
        </authorList>
    </citation>
    <scope>NUCLEOTIDE SEQUENCE [LARGE SCALE GENOMIC DNA]</scope>
    <source>
        <strain evidence="10 11">DSM 44711</strain>
    </source>
</reference>
<protein>
    <submittedName>
        <fullName evidence="10">Alpha-1,6-mannosyltransferase</fullName>
        <ecNumber evidence="10">2.4.1.-</ecNumber>
    </submittedName>
</protein>
<accession>A0AAE4CTJ1</accession>
<dbReference type="EMBL" id="JAVDYC010000001">
    <property type="protein sequence ID" value="MDR7322318.1"/>
    <property type="molecule type" value="Genomic_DNA"/>
</dbReference>
<keyword evidence="2 10" id="KW-0328">Glycosyltransferase</keyword>
<evidence type="ECO:0000256" key="4">
    <source>
        <dbReference type="ARBA" id="ARBA00022692"/>
    </source>
</evidence>
<organism evidence="10 11">
    <name type="scientific">Catenuloplanes niger</name>
    <dbReference type="NCBI Taxonomy" id="587534"/>
    <lineage>
        <taxon>Bacteria</taxon>
        <taxon>Bacillati</taxon>
        <taxon>Actinomycetota</taxon>
        <taxon>Actinomycetes</taxon>
        <taxon>Micromonosporales</taxon>
        <taxon>Micromonosporaceae</taxon>
        <taxon>Catenuloplanes</taxon>
    </lineage>
</organism>
<feature type="transmembrane region" description="Helical" evidence="9">
    <location>
        <begin position="177"/>
        <end position="195"/>
    </location>
</feature>
<feature type="transmembrane region" description="Helical" evidence="9">
    <location>
        <begin position="207"/>
        <end position="224"/>
    </location>
</feature>
<comment type="subcellular location">
    <subcellularLocation>
        <location evidence="1">Membrane</location>
        <topology evidence="1">Multi-pass membrane protein</topology>
    </subcellularLocation>
</comment>
<comment type="similarity">
    <text evidence="7">Belongs to the MptA/B family.</text>
</comment>
<keyword evidence="3 10" id="KW-0808">Transferase</keyword>
<feature type="transmembrane region" description="Helical" evidence="9">
    <location>
        <begin position="365"/>
        <end position="386"/>
    </location>
</feature>
<keyword evidence="6 9" id="KW-0472">Membrane</keyword>
<dbReference type="NCBIfam" id="NF038066">
    <property type="entry name" value="MptB"/>
    <property type="match status" value="1"/>
</dbReference>
<feature type="transmembrane region" description="Helical" evidence="9">
    <location>
        <begin position="398"/>
        <end position="420"/>
    </location>
</feature>
<feature type="transmembrane region" description="Helical" evidence="9">
    <location>
        <begin position="262"/>
        <end position="295"/>
    </location>
</feature>
<dbReference type="AlphaFoldDB" id="A0AAE4CTJ1"/>
<name>A0AAE4CTJ1_9ACTN</name>
<feature type="transmembrane region" description="Helical" evidence="9">
    <location>
        <begin position="339"/>
        <end position="359"/>
    </location>
</feature>
<evidence type="ECO:0000256" key="2">
    <source>
        <dbReference type="ARBA" id="ARBA00022676"/>
    </source>
</evidence>
<comment type="caution">
    <text evidence="10">The sequence shown here is derived from an EMBL/GenBank/DDBJ whole genome shotgun (WGS) entry which is preliminary data.</text>
</comment>
<dbReference type="Pfam" id="PF26314">
    <property type="entry name" value="MptA_B_family"/>
    <property type="match status" value="1"/>
</dbReference>
<evidence type="ECO:0000256" key="8">
    <source>
        <dbReference type="SAM" id="MobiDB-lite"/>
    </source>
</evidence>
<evidence type="ECO:0000313" key="11">
    <source>
        <dbReference type="Proteomes" id="UP001183629"/>
    </source>
</evidence>
<dbReference type="RefSeq" id="WP_310412497.1">
    <property type="nucleotide sequence ID" value="NZ_JAVDYC010000001.1"/>
</dbReference>
<dbReference type="GO" id="GO:0016757">
    <property type="term" value="F:glycosyltransferase activity"/>
    <property type="evidence" value="ECO:0007669"/>
    <property type="project" value="UniProtKB-KW"/>
</dbReference>
<feature type="compositionally biased region" description="Low complexity" evidence="8">
    <location>
        <begin position="483"/>
        <end position="492"/>
    </location>
</feature>
<feature type="transmembrane region" description="Helical" evidence="9">
    <location>
        <begin position="301"/>
        <end position="327"/>
    </location>
</feature>